<keyword evidence="1" id="KW-0808">Transferase</keyword>
<keyword evidence="2" id="KW-0325">Glycoprotein</keyword>
<name>A0A8J1Y1E7_OWEFU</name>
<keyword evidence="4" id="KW-1185">Reference proteome</keyword>
<dbReference type="InterPro" id="IPR037359">
    <property type="entry name" value="NST/OST"/>
</dbReference>
<accession>A0A8J1Y1E7</accession>
<protein>
    <submittedName>
        <fullName evidence="3">Uncharacterized protein</fullName>
    </submittedName>
</protein>
<reference evidence="3" key="1">
    <citation type="submission" date="2022-03" db="EMBL/GenBank/DDBJ databases">
        <authorList>
            <person name="Martin C."/>
        </authorList>
    </citation>
    <scope>NUCLEOTIDE SEQUENCE</scope>
</reference>
<evidence type="ECO:0000256" key="1">
    <source>
        <dbReference type="ARBA" id="ARBA00022679"/>
    </source>
</evidence>
<dbReference type="GO" id="GO:0008467">
    <property type="term" value="F:[heparan sulfate]-glucosamine 3-sulfotransferase activity"/>
    <property type="evidence" value="ECO:0007669"/>
    <property type="project" value="TreeGrafter"/>
</dbReference>
<sequence>MHFSNKLHSIPYLTLILSLLMITIIYLTGNLNKITPQTFMRSGFLENEDRSKTKVKKLPGLLIVGVQKCGTQAVASFLAFHPNLTRAGNFEIHFFDQIHPEKPKSIEDYLKLLPETSEWEIAFEKTPAYFGLADPMYIHNMLPNVKILIQMCDPVERSMSAFIHNQHTEHSIRHIPRDATFESVILDKTGNVNISHEILQRGIYIRYLRDYLKHFSMNQILIIETQNLKSRPAETLKKVEEFLKIPPFFTEDQFYINPKTNTSCVHIEHLGTERMSPKECLAGNKHRVHPAMNQDTRRKLEDFFAPYNKELSIVADMNFSWIIK</sequence>
<dbReference type="Pfam" id="PF00685">
    <property type="entry name" value="Sulfotransfer_1"/>
    <property type="match status" value="1"/>
</dbReference>
<dbReference type="PANTHER" id="PTHR10605:SF65">
    <property type="entry name" value="GH20068P"/>
    <property type="match status" value="1"/>
</dbReference>
<proteinExistence type="predicted"/>
<dbReference type="InterPro" id="IPR027417">
    <property type="entry name" value="P-loop_NTPase"/>
</dbReference>
<dbReference type="Gene3D" id="3.40.50.300">
    <property type="entry name" value="P-loop containing nucleotide triphosphate hydrolases"/>
    <property type="match status" value="1"/>
</dbReference>
<evidence type="ECO:0000313" key="4">
    <source>
        <dbReference type="Proteomes" id="UP000749559"/>
    </source>
</evidence>
<organism evidence="3 4">
    <name type="scientific">Owenia fusiformis</name>
    <name type="common">Polychaete worm</name>
    <dbReference type="NCBI Taxonomy" id="6347"/>
    <lineage>
        <taxon>Eukaryota</taxon>
        <taxon>Metazoa</taxon>
        <taxon>Spiralia</taxon>
        <taxon>Lophotrochozoa</taxon>
        <taxon>Annelida</taxon>
        <taxon>Polychaeta</taxon>
        <taxon>Sedentaria</taxon>
        <taxon>Canalipalpata</taxon>
        <taxon>Sabellida</taxon>
        <taxon>Oweniida</taxon>
        <taxon>Oweniidae</taxon>
        <taxon>Owenia</taxon>
    </lineage>
</organism>
<dbReference type="EMBL" id="CAIIXF020000004">
    <property type="protein sequence ID" value="CAH1780765.1"/>
    <property type="molecule type" value="Genomic_DNA"/>
</dbReference>
<gene>
    <name evidence="3" type="ORF">OFUS_LOCUS7414</name>
</gene>
<dbReference type="OrthoDB" id="411451at2759"/>
<comment type="caution">
    <text evidence="3">The sequence shown here is derived from an EMBL/GenBank/DDBJ whole genome shotgun (WGS) entry which is preliminary data.</text>
</comment>
<evidence type="ECO:0000313" key="3">
    <source>
        <dbReference type="EMBL" id="CAH1780765.1"/>
    </source>
</evidence>
<dbReference type="Proteomes" id="UP000749559">
    <property type="component" value="Unassembled WGS sequence"/>
</dbReference>
<dbReference type="InterPro" id="IPR000863">
    <property type="entry name" value="Sulfotransferase_dom"/>
</dbReference>
<evidence type="ECO:0000256" key="2">
    <source>
        <dbReference type="ARBA" id="ARBA00023180"/>
    </source>
</evidence>
<dbReference type="AlphaFoldDB" id="A0A8J1Y1E7"/>
<dbReference type="PANTHER" id="PTHR10605">
    <property type="entry name" value="HEPARAN SULFATE SULFOTRANSFERASE"/>
    <property type="match status" value="1"/>
</dbReference>
<dbReference type="SUPFAM" id="SSF52540">
    <property type="entry name" value="P-loop containing nucleoside triphosphate hydrolases"/>
    <property type="match status" value="1"/>
</dbReference>